<dbReference type="Proteomes" id="UP001597183">
    <property type="component" value="Unassembled WGS sequence"/>
</dbReference>
<accession>A0ABW4AFP8</accession>
<comment type="caution">
    <text evidence="1">The sequence shown here is derived from an EMBL/GenBank/DDBJ whole genome shotgun (WGS) entry which is preliminary data.</text>
</comment>
<organism evidence="1 2">
    <name type="scientific">Actinoplanes sichuanensis</name>
    <dbReference type="NCBI Taxonomy" id="512349"/>
    <lineage>
        <taxon>Bacteria</taxon>
        <taxon>Bacillati</taxon>
        <taxon>Actinomycetota</taxon>
        <taxon>Actinomycetes</taxon>
        <taxon>Micromonosporales</taxon>
        <taxon>Micromonosporaceae</taxon>
        <taxon>Actinoplanes</taxon>
    </lineage>
</organism>
<dbReference type="EMBL" id="JBHTMK010000038">
    <property type="protein sequence ID" value="MFD1369058.1"/>
    <property type="molecule type" value="Genomic_DNA"/>
</dbReference>
<dbReference type="RefSeq" id="WP_317790478.1">
    <property type="nucleotide sequence ID" value="NZ_AP028461.1"/>
</dbReference>
<dbReference type="InterPro" id="IPR012340">
    <property type="entry name" value="NA-bd_OB-fold"/>
</dbReference>
<proteinExistence type="predicted"/>
<name>A0ABW4AFP8_9ACTN</name>
<keyword evidence="2" id="KW-1185">Reference proteome</keyword>
<reference evidence="2" key="1">
    <citation type="journal article" date="2019" name="Int. J. Syst. Evol. Microbiol.">
        <title>The Global Catalogue of Microorganisms (GCM) 10K type strain sequencing project: providing services to taxonomists for standard genome sequencing and annotation.</title>
        <authorList>
            <consortium name="The Broad Institute Genomics Platform"/>
            <consortium name="The Broad Institute Genome Sequencing Center for Infectious Disease"/>
            <person name="Wu L."/>
            <person name="Ma J."/>
        </authorList>
    </citation>
    <scope>NUCLEOTIDE SEQUENCE [LARGE SCALE GENOMIC DNA]</scope>
    <source>
        <strain evidence="2">CCM 7526</strain>
    </source>
</reference>
<evidence type="ECO:0000313" key="1">
    <source>
        <dbReference type="EMBL" id="MFD1369058.1"/>
    </source>
</evidence>
<evidence type="ECO:0000313" key="2">
    <source>
        <dbReference type="Proteomes" id="UP001597183"/>
    </source>
</evidence>
<gene>
    <name evidence="1" type="ORF">ACFQ5G_27275</name>
</gene>
<protein>
    <submittedName>
        <fullName evidence="1">Cold-shock protein</fullName>
    </submittedName>
</protein>
<sequence>MQGTIATFDTETRSGTLLLDDGTRLSFGAEAFQRSGLRLLRLGQRVTVESDATGVIWRVLIPGVA</sequence>
<dbReference type="SUPFAM" id="SSF50249">
    <property type="entry name" value="Nucleic acid-binding proteins"/>
    <property type="match status" value="1"/>
</dbReference>